<dbReference type="InterPro" id="IPR029058">
    <property type="entry name" value="AB_hydrolase_fold"/>
</dbReference>
<dbReference type="Proteomes" id="UP001500449">
    <property type="component" value="Unassembled WGS sequence"/>
</dbReference>
<proteinExistence type="predicted"/>
<keyword evidence="5" id="KW-1185">Reference proteome</keyword>
<evidence type="ECO:0000313" key="5">
    <source>
        <dbReference type="Proteomes" id="UP001500449"/>
    </source>
</evidence>
<name>A0ABN2NL08_9PSEU</name>
<keyword evidence="1" id="KW-0732">Signal</keyword>
<dbReference type="InterPro" id="IPR002925">
    <property type="entry name" value="Dienelactn_hydro"/>
</dbReference>
<dbReference type="EMBL" id="BAAAQK010000026">
    <property type="protein sequence ID" value="GAA1873664.1"/>
    <property type="molecule type" value="Genomic_DNA"/>
</dbReference>
<sequence length="295" mass="30736">MPFLLLIAIVAVSSPARDDSATLPVGTVVTTHTIAVGGVSRTFRTYALEGANSPLPLIVVLHGRGQSADTVLARTGFLGLVGDGRAVLAFPDGVGRSWNAGGGCCGVAAQRAEPDQEFVTDVVAATVKALPVDRRRIYLVGYSNGGKLAYAESCTHPTTFAAVATYGSVPLQPCDAPQARPVLIGAGQLDPILPYRGQPRGRPPLPSIDTAVAELRAQDGCTATPSERRDGPAVIRRWAGCRDGSAVELVVYPHLGHDWPTVSEVGTDAAVATLAWDFLAPFHLPAPPHTTPPTA</sequence>
<protein>
    <submittedName>
        <fullName evidence="4">PHB depolymerase family esterase</fullName>
    </submittedName>
</protein>
<dbReference type="PANTHER" id="PTHR43037">
    <property type="entry name" value="UNNAMED PRODUCT-RELATED"/>
    <property type="match status" value="1"/>
</dbReference>
<gene>
    <name evidence="4" type="ORF">GCM10009836_63310</name>
</gene>
<organism evidence="4 5">
    <name type="scientific">Pseudonocardia ailaonensis</name>
    <dbReference type="NCBI Taxonomy" id="367279"/>
    <lineage>
        <taxon>Bacteria</taxon>
        <taxon>Bacillati</taxon>
        <taxon>Actinomycetota</taxon>
        <taxon>Actinomycetes</taxon>
        <taxon>Pseudonocardiales</taxon>
        <taxon>Pseudonocardiaceae</taxon>
        <taxon>Pseudonocardia</taxon>
    </lineage>
</organism>
<evidence type="ECO:0000313" key="4">
    <source>
        <dbReference type="EMBL" id="GAA1873664.1"/>
    </source>
</evidence>
<evidence type="ECO:0000259" key="3">
    <source>
        <dbReference type="Pfam" id="PF01738"/>
    </source>
</evidence>
<comment type="caution">
    <text evidence="4">The sequence shown here is derived from an EMBL/GenBank/DDBJ whole genome shotgun (WGS) entry which is preliminary data.</text>
</comment>
<dbReference type="SUPFAM" id="SSF53474">
    <property type="entry name" value="alpha/beta-Hydrolases"/>
    <property type="match status" value="1"/>
</dbReference>
<dbReference type="InterPro" id="IPR050955">
    <property type="entry name" value="Plant_Biomass_Hydrol_Est"/>
</dbReference>
<dbReference type="PANTHER" id="PTHR43037:SF5">
    <property type="entry name" value="FERULOYL ESTERASE"/>
    <property type="match status" value="1"/>
</dbReference>
<reference evidence="4 5" key="1">
    <citation type="journal article" date="2019" name="Int. J. Syst. Evol. Microbiol.">
        <title>The Global Catalogue of Microorganisms (GCM) 10K type strain sequencing project: providing services to taxonomists for standard genome sequencing and annotation.</title>
        <authorList>
            <consortium name="The Broad Institute Genomics Platform"/>
            <consortium name="The Broad Institute Genome Sequencing Center for Infectious Disease"/>
            <person name="Wu L."/>
            <person name="Ma J."/>
        </authorList>
    </citation>
    <scope>NUCLEOTIDE SEQUENCE [LARGE SCALE GENOMIC DNA]</scope>
    <source>
        <strain evidence="4 5">JCM 16009</strain>
    </source>
</reference>
<feature type="domain" description="Dienelactone hydrolase" evidence="3">
    <location>
        <begin position="115"/>
        <end position="194"/>
    </location>
</feature>
<dbReference type="Pfam" id="PF01738">
    <property type="entry name" value="DLH"/>
    <property type="match status" value="1"/>
</dbReference>
<keyword evidence="2" id="KW-0378">Hydrolase</keyword>
<dbReference type="Gene3D" id="3.40.50.1820">
    <property type="entry name" value="alpha/beta hydrolase"/>
    <property type="match status" value="1"/>
</dbReference>
<accession>A0ABN2NL08</accession>
<evidence type="ECO:0000256" key="1">
    <source>
        <dbReference type="ARBA" id="ARBA00022729"/>
    </source>
</evidence>
<evidence type="ECO:0000256" key="2">
    <source>
        <dbReference type="ARBA" id="ARBA00022801"/>
    </source>
</evidence>